<feature type="transmembrane region" description="Helical" evidence="2">
    <location>
        <begin position="756"/>
        <end position="781"/>
    </location>
</feature>
<dbReference type="Proteomes" id="UP000198481">
    <property type="component" value="Chromosome I"/>
</dbReference>
<feature type="compositionally biased region" description="Polar residues" evidence="1">
    <location>
        <begin position="217"/>
        <end position="235"/>
    </location>
</feature>
<reference evidence="4 5" key="1">
    <citation type="submission" date="2016-10" db="EMBL/GenBank/DDBJ databases">
        <authorList>
            <person name="de Groot N.N."/>
        </authorList>
    </citation>
    <scope>NUCLEOTIDE SEQUENCE [LARGE SCALE GENOMIC DNA]</scope>
    <source>
        <strain evidence="4 5">LMG 26867</strain>
    </source>
</reference>
<dbReference type="AlphaFoldDB" id="A0A1H1ZCB0"/>
<feature type="transmembrane region" description="Helical" evidence="2">
    <location>
        <begin position="844"/>
        <end position="867"/>
    </location>
</feature>
<feature type="compositionally biased region" description="Basic and acidic residues" evidence="1">
    <location>
        <begin position="199"/>
        <end position="216"/>
    </location>
</feature>
<proteinExistence type="predicted"/>
<dbReference type="RefSeq" id="WP_092278330.1">
    <property type="nucleotide sequence ID" value="NZ_LT629762.1"/>
</dbReference>
<feature type="domain" description="Toxin VasX N-terminal region" evidence="3">
    <location>
        <begin position="35"/>
        <end position="167"/>
    </location>
</feature>
<dbReference type="CDD" id="cd20708">
    <property type="entry name" value="MIX_IV"/>
    <property type="match status" value="1"/>
</dbReference>
<evidence type="ECO:0000256" key="1">
    <source>
        <dbReference type="SAM" id="MobiDB-lite"/>
    </source>
</evidence>
<keyword evidence="2" id="KW-0812">Transmembrane</keyword>
<evidence type="ECO:0000259" key="3">
    <source>
        <dbReference type="Pfam" id="PF20249"/>
    </source>
</evidence>
<gene>
    <name evidence="4" type="ORF">SAMN05216222_3856</name>
</gene>
<dbReference type="Pfam" id="PF20249">
    <property type="entry name" value="VasX_N"/>
    <property type="match status" value="1"/>
</dbReference>
<accession>A0A1H1ZCB0</accession>
<evidence type="ECO:0000313" key="5">
    <source>
        <dbReference type="Proteomes" id="UP000198481"/>
    </source>
</evidence>
<organism evidence="4 5">
    <name type="scientific">Pseudomonas prosekii</name>
    <dbReference type="NCBI Taxonomy" id="1148509"/>
    <lineage>
        <taxon>Bacteria</taxon>
        <taxon>Pseudomonadati</taxon>
        <taxon>Pseudomonadota</taxon>
        <taxon>Gammaproteobacteria</taxon>
        <taxon>Pseudomonadales</taxon>
        <taxon>Pseudomonadaceae</taxon>
        <taxon>Pseudomonas</taxon>
    </lineage>
</organism>
<feature type="transmembrane region" description="Helical" evidence="2">
    <location>
        <begin position="726"/>
        <end position="744"/>
    </location>
</feature>
<name>A0A1H1ZCB0_9PSED</name>
<protein>
    <recommendedName>
        <fullName evidence="3">Toxin VasX N-terminal region domain-containing protein</fullName>
    </recommendedName>
</protein>
<feature type="region of interest" description="Disordered" evidence="1">
    <location>
        <begin position="199"/>
        <end position="256"/>
    </location>
</feature>
<evidence type="ECO:0000313" key="4">
    <source>
        <dbReference type="EMBL" id="SDT31425.1"/>
    </source>
</evidence>
<dbReference type="STRING" id="1148509.SAMN05216222_3856"/>
<keyword evidence="2" id="KW-1133">Transmembrane helix</keyword>
<sequence length="1091" mass="118627">MTTAPLDKNRNLAAADQAAQCQFGDEELSSPATTCPARQPEIFVVPSRYAMAEQAAEHADFAPSSPTKSHPMALRRLRAGYVYLWHAEGPLKRYAVASDGLLVEQPLTQPHSALTTGENAGIALNKSTDAWMLYSEVPLGKDVCERLKKNGERRKRMRQIALTDVAKRLSAKHCPPLEKAPTLVAELMPKVREKTLAYEHQKNGATDREGVKEQRKTAQASPTQDNIKAYSASSESLREREQAAGTQPPGEAVVEPGTWSATPWELAPTQVWLDKAKSESALLYAVFAALDDDLGVLRDIDHEQNKVEAEHEEWVADNSLRQTIGSFIRNMVTEDGGEVANLLNYRYREHNLQLTPEQGDTLIDSQKQLNTLMLEETRINQQRGRQYGHAQADGLLAEVRSREEAVLNKVRSFIPSELHQEAQQVVRDYRQEKVSNLEGGGGTKVGEYIDLASMDHWLDQEAPQHFKQVEKRHQLLYADRKNYLPRNDSGTWFVDQSSEEHLTWLESLTVACLSAQCSRSEGAKQFADYVSSDDPGLLRLVFQAWSPSLEAAVNNTSRLNELVTALSLENLADSRAAALKILDADTLRNIERLTSNLEGAWTATMTRLGASLIHASKGTAMAMGLFLVIRLGDNTRLVQGVENGIKVWRLVGKNAEALGQWTRSTAQAISLGRVNGIVNAPSIKASGGLLPLAALVVNILNAGTYAGQAAALEGSDAQRHADSMSAYLYAGAAFGAVIQNWMILGKGMNEVSLAKGQLSFTAPTLTLFGAIVGGLSGFAAYNEWNSLNSQIESAQENVDPWLRLKQVAVTGQVAVYFAQGLLGLSLTSLRLANTISTPIAIRRFRLGMGPLNLLLVALGGLYLFAWFRQASPLQSYLANCCWSHRRAKTNKDIAPQAQQDEINELMILLYQPRLAMETREVRIGGSLGDTITQDGICQLTIDLPGAAPGAAQIDLAMSGNLTPVSAGLGTGTRGTPTDLGATWLNATECNWIPVDAGQGLRLSGSFPQPLTRLSLRLCYLSPVALLAGVGATIGGAKGVAYTLSPNGGLLSPDGEIITLRSGEPTPELDRAIVHRLGPQQNSSYLTPKEKV</sequence>
<dbReference type="InterPro" id="IPR046864">
    <property type="entry name" value="VasX_N"/>
</dbReference>
<feature type="transmembrane region" description="Helical" evidence="2">
    <location>
        <begin position="813"/>
        <end position="832"/>
    </location>
</feature>
<dbReference type="EMBL" id="LT629762">
    <property type="protein sequence ID" value="SDT31425.1"/>
    <property type="molecule type" value="Genomic_DNA"/>
</dbReference>
<evidence type="ECO:0000256" key="2">
    <source>
        <dbReference type="SAM" id="Phobius"/>
    </source>
</evidence>
<keyword evidence="2" id="KW-0472">Membrane</keyword>